<dbReference type="AlphaFoldDB" id="A0AA36BLS3"/>
<dbReference type="Proteomes" id="UP001162480">
    <property type="component" value="Chromosome 18"/>
</dbReference>
<keyword evidence="2" id="KW-1185">Reference proteome</keyword>
<evidence type="ECO:0000313" key="1">
    <source>
        <dbReference type="EMBL" id="CAI9736438.1"/>
    </source>
</evidence>
<sequence>MCAEWVLILSRVIINRNCITEDKLFRFKYSTLMTKYQLIHVQPTDVPKNIREFHFPDCNYKVIEREGWLLNTSETVEEESKDIIELNMAALTV</sequence>
<name>A0AA36BLS3_OCTVU</name>
<organism evidence="1 2">
    <name type="scientific">Octopus vulgaris</name>
    <name type="common">Common octopus</name>
    <dbReference type="NCBI Taxonomy" id="6645"/>
    <lineage>
        <taxon>Eukaryota</taxon>
        <taxon>Metazoa</taxon>
        <taxon>Spiralia</taxon>
        <taxon>Lophotrochozoa</taxon>
        <taxon>Mollusca</taxon>
        <taxon>Cephalopoda</taxon>
        <taxon>Coleoidea</taxon>
        <taxon>Octopodiformes</taxon>
        <taxon>Octopoda</taxon>
        <taxon>Incirrata</taxon>
        <taxon>Octopodidae</taxon>
        <taxon>Octopus</taxon>
    </lineage>
</organism>
<reference evidence="1" key="1">
    <citation type="submission" date="2023-08" db="EMBL/GenBank/DDBJ databases">
        <authorList>
            <person name="Alioto T."/>
            <person name="Alioto T."/>
            <person name="Gomez Garrido J."/>
        </authorList>
    </citation>
    <scope>NUCLEOTIDE SEQUENCE</scope>
</reference>
<accession>A0AA36BLS3</accession>
<protein>
    <submittedName>
        <fullName evidence="1">Uncharacterized protein</fullName>
    </submittedName>
</protein>
<proteinExistence type="predicted"/>
<dbReference type="EMBL" id="OX597831">
    <property type="protein sequence ID" value="CAI9736438.1"/>
    <property type="molecule type" value="Genomic_DNA"/>
</dbReference>
<evidence type="ECO:0000313" key="2">
    <source>
        <dbReference type="Proteomes" id="UP001162480"/>
    </source>
</evidence>
<gene>
    <name evidence="1" type="ORF">OCTVUL_1B028548</name>
</gene>